<organism evidence="2 3">
    <name type="scientific">Pedobacter segetis</name>
    <dbReference type="NCBI Taxonomy" id="2793069"/>
    <lineage>
        <taxon>Bacteria</taxon>
        <taxon>Pseudomonadati</taxon>
        <taxon>Bacteroidota</taxon>
        <taxon>Sphingobacteriia</taxon>
        <taxon>Sphingobacteriales</taxon>
        <taxon>Sphingobacteriaceae</taxon>
        <taxon>Pedobacter</taxon>
    </lineage>
</organism>
<gene>
    <name evidence="2" type="ORF">I5M32_15385</name>
</gene>
<accession>A0ABS1BN70</accession>
<dbReference type="InterPro" id="IPR041049">
    <property type="entry name" value="DUF5615"/>
</dbReference>
<dbReference type="Proteomes" id="UP000660024">
    <property type="component" value="Unassembled WGS sequence"/>
</dbReference>
<protein>
    <submittedName>
        <fullName evidence="2">DUF5615 family PIN-like protein</fullName>
    </submittedName>
</protein>
<dbReference type="Pfam" id="PF18480">
    <property type="entry name" value="DUF5615"/>
    <property type="match status" value="1"/>
</dbReference>
<evidence type="ECO:0000313" key="3">
    <source>
        <dbReference type="Proteomes" id="UP000660024"/>
    </source>
</evidence>
<dbReference type="EMBL" id="JAEHFY010000028">
    <property type="protein sequence ID" value="MBK0384349.1"/>
    <property type="molecule type" value="Genomic_DNA"/>
</dbReference>
<evidence type="ECO:0000313" key="2">
    <source>
        <dbReference type="EMBL" id="MBK0384349.1"/>
    </source>
</evidence>
<dbReference type="RefSeq" id="WP_200587941.1">
    <property type="nucleotide sequence ID" value="NZ_JAEHFY010000028.1"/>
</dbReference>
<keyword evidence="3" id="KW-1185">Reference proteome</keyword>
<evidence type="ECO:0000259" key="1">
    <source>
        <dbReference type="Pfam" id="PF18480"/>
    </source>
</evidence>
<sequence length="117" mass="13536">MKFIVDAQLPKSLAEYLNFKGFNALHTSDLPNKNYTNDTEIIILAIKENRIVITKDSDFLDSYLLKSEPKKLLLIRTGNINNKILLEIFSIKLEMIIDLLSESNLVEITKDFIIQHR</sequence>
<proteinExistence type="predicted"/>
<feature type="domain" description="DUF5615" evidence="1">
    <location>
        <begin position="1"/>
        <end position="110"/>
    </location>
</feature>
<comment type="caution">
    <text evidence="2">The sequence shown here is derived from an EMBL/GenBank/DDBJ whole genome shotgun (WGS) entry which is preliminary data.</text>
</comment>
<name>A0ABS1BN70_9SPHI</name>
<reference evidence="2 3" key="1">
    <citation type="submission" date="2020-12" db="EMBL/GenBank/DDBJ databases">
        <title>Bacterial novel species Pedobacter sp. SD-b isolated from soil.</title>
        <authorList>
            <person name="Jung H.-Y."/>
        </authorList>
    </citation>
    <scope>NUCLEOTIDE SEQUENCE [LARGE SCALE GENOMIC DNA]</scope>
    <source>
        <strain evidence="2 3">SD-b</strain>
    </source>
</reference>